<gene>
    <name evidence="4" type="ORF">PCON_14372</name>
</gene>
<dbReference type="InterPro" id="IPR018253">
    <property type="entry name" value="DnaJ_domain_CS"/>
</dbReference>
<dbReference type="InterPro" id="IPR053025">
    <property type="entry name" value="Mito_ATP_Synthase-Asso"/>
</dbReference>
<evidence type="ECO:0000256" key="2">
    <source>
        <dbReference type="SAM" id="Phobius"/>
    </source>
</evidence>
<evidence type="ECO:0000259" key="3">
    <source>
        <dbReference type="PROSITE" id="PS50076"/>
    </source>
</evidence>
<keyword evidence="5" id="KW-1185">Reference proteome</keyword>
<keyword evidence="2" id="KW-0472">Membrane</keyword>
<dbReference type="SUPFAM" id="SSF46565">
    <property type="entry name" value="Chaperone J-domain"/>
    <property type="match status" value="1"/>
</dbReference>
<feature type="domain" description="J" evidence="3">
    <location>
        <begin position="112"/>
        <end position="177"/>
    </location>
</feature>
<dbReference type="EMBL" id="HF935531">
    <property type="protein sequence ID" value="CDL72441.1"/>
    <property type="molecule type" value="Genomic_DNA"/>
</dbReference>
<dbReference type="PROSITE" id="PS00636">
    <property type="entry name" value="DNAJ_1"/>
    <property type="match status" value="1"/>
</dbReference>
<feature type="transmembrane region" description="Helical" evidence="2">
    <location>
        <begin position="306"/>
        <end position="323"/>
    </location>
</feature>
<dbReference type="Gene3D" id="1.10.287.110">
    <property type="entry name" value="DnaJ domain"/>
    <property type="match status" value="1"/>
</dbReference>
<dbReference type="SMART" id="SM00271">
    <property type="entry name" value="DnaJ"/>
    <property type="match status" value="1"/>
</dbReference>
<evidence type="ECO:0000313" key="5">
    <source>
        <dbReference type="Proteomes" id="UP000018144"/>
    </source>
</evidence>
<dbReference type="CDD" id="cd06257">
    <property type="entry name" value="DnaJ"/>
    <property type="match status" value="1"/>
</dbReference>
<dbReference type="AlphaFoldDB" id="W1I7F7"/>
<keyword evidence="2" id="KW-1133">Transmembrane helix</keyword>
<dbReference type="PANTHER" id="PTHR44873:SF1">
    <property type="entry name" value="DNAJ HOMOLOG SUBFAMILY C MEMBER 30, MITOCHONDRIAL"/>
    <property type="match status" value="1"/>
</dbReference>
<evidence type="ECO:0000313" key="4">
    <source>
        <dbReference type="EMBL" id="CDL72441.1"/>
    </source>
</evidence>
<proteinExistence type="predicted"/>
<dbReference type="PRINTS" id="PR00625">
    <property type="entry name" value="JDOMAIN"/>
</dbReference>
<dbReference type="PANTHER" id="PTHR44873">
    <property type="entry name" value="DNAJ HOMOLOG SUBFAMILY C MEMBER 30, MITOCHONDRIAL"/>
    <property type="match status" value="1"/>
</dbReference>
<dbReference type="STRING" id="1076935.W1I7F7"/>
<reference evidence="4 5" key="1">
    <citation type="journal article" date="2013" name="PLoS Genet.">
        <title>The genome and development-dependent transcriptomes of Pyronema confluens: a window into fungal evolution.</title>
        <authorList>
            <person name="Traeger S."/>
            <person name="Altegoer F."/>
            <person name="Freitag M."/>
            <person name="Gabaldon T."/>
            <person name="Kempken F."/>
            <person name="Kumar A."/>
            <person name="Marcet-Houben M."/>
            <person name="Poggeler S."/>
            <person name="Stajich J.E."/>
            <person name="Nowrousian M."/>
        </authorList>
    </citation>
    <scope>NUCLEOTIDE SEQUENCE [LARGE SCALE GENOMIC DNA]</scope>
    <source>
        <strain evidence="5">CBS 100304</strain>
        <tissue evidence="4">Vegetative mycelium</tissue>
    </source>
</reference>
<sequence>MTLCAHAYAGTSRCNVHCRAQRAQRDRNISTTTARTHARPRQYDHAMPALRTIANSISNVYKTRISTPTAGCVLVRRGFSSTPRTGFTETSWRGFTETKRWGMKHPREEMRSHYETLGVPEGASRADIKKRFYALSKTHHPDLNRNDPEASKKFISISNAYSILGNPKLREKYDKELFRARPASHASPVGARPASGLSRRRTQPMGPPPSFYRNGAWNTMKSSSTTGSYGSAQARATAQAASEAWAKGHAAANQATGGGMGYTAGHGAGGGRVHGFNFEGKVRQHERQEERVRLRGKKNATGDRKVVVPFLVVSGILALSVWVSGIGREKGTKAAIQGGEVWNR</sequence>
<organism evidence="4 5">
    <name type="scientific">Pyronema omphalodes (strain CBS 100304)</name>
    <name type="common">Pyronema confluens</name>
    <dbReference type="NCBI Taxonomy" id="1076935"/>
    <lineage>
        <taxon>Eukaryota</taxon>
        <taxon>Fungi</taxon>
        <taxon>Dikarya</taxon>
        <taxon>Ascomycota</taxon>
        <taxon>Pezizomycotina</taxon>
        <taxon>Pezizomycetes</taxon>
        <taxon>Pezizales</taxon>
        <taxon>Pyronemataceae</taxon>
        <taxon>Pyronema</taxon>
    </lineage>
</organism>
<keyword evidence="2" id="KW-0812">Transmembrane</keyword>
<dbReference type="InterPro" id="IPR036869">
    <property type="entry name" value="J_dom_sf"/>
</dbReference>
<accession>W1I7F7</accession>
<dbReference type="eggNOG" id="KOG0715">
    <property type="taxonomic scope" value="Eukaryota"/>
</dbReference>
<dbReference type="InterPro" id="IPR001623">
    <property type="entry name" value="DnaJ_domain"/>
</dbReference>
<name>W1I7F7_PYROM</name>
<feature type="compositionally biased region" description="Polar residues" evidence="1">
    <location>
        <begin position="216"/>
        <end position="229"/>
    </location>
</feature>
<dbReference type="Proteomes" id="UP000018144">
    <property type="component" value="Unassembled WGS sequence"/>
</dbReference>
<feature type="region of interest" description="Disordered" evidence="1">
    <location>
        <begin position="180"/>
        <end position="229"/>
    </location>
</feature>
<dbReference type="PROSITE" id="PS50076">
    <property type="entry name" value="DNAJ_2"/>
    <property type="match status" value="1"/>
</dbReference>
<protein>
    <submittedName>
        <fullName evidence="4">Similar to DnaJ domain-containing protein [Magnaporthe oryzae Y34] acc. no. ELQ40058.1</fullName>
    </submittedName>
</protein>
<dbReference type="Pfam" id="PF00226">
    <property type="entry name" value="DnaJ"/>
    <property type="match status" value="1"/>
</dbReference>
<evidence type="ECO:0000256" key="1">
    <source>
        <dbReference type="SAM" id="MobiDB-lite"/>
    </source>
</evidence>